<dbReference type="Proteomes" id="UP000305539">
    <property type="component" value="Unassembled WGS sequence"/>
</dbReference>
<sequence length="329" mass="35750">MQHTVIALFDTYPEAEAARDALIRAGFDRDGIALQARCEPTYASDATSAADTAPPADEGVIANIGRFFEALFVSEPRRHEIAQYAEAVRRGAVLLSADAPTDAYAELARSMLERSGAIDIEERAATWHAPDETTAAAWRAPDDETARAHSPLEELGIRRSAQRQRSPVRSYMRGAPAERGMEGAAERPATEAAATATACGSAAGMGAVFSAGRSDPADSGTAAEGATNAPAGAAAPIPDEFLQYEEDFRGDYETKYASDGSRYEDYERAYRHGAALGRDSRYAEPRAWEDVEPHAQRDWESAHPHNAWTRFKAAVRHGWERATHHDHHA</sequence>
<evidence type="ECO:0000313" key="3">
    <source>
        <dbReference type="Proteomes" id="UP000305539"/>
    </source>
</evidence>
<keyword evidence="3" id="KW-1185">Reference proteome</keyword>
<evidence type="ECO:0000313" key="2">
    <source>
        <dbReference type="EMBL" id="TKC88369.1"/>
    </source>
</evidence>
<reference evidence="2 3" key="1">
    <citation type="submission" date="2019-04" db="EMBL/GenBank/DDBJ databases">
        <title>Trinickia sp. 7GSK02, isolated from subtropical forest soil.</title>
        <authorList>
            <person name="Gao Z.-H."/>
            <person name="Qiu L.-H."/>
        </authorList>
    </citation>
    <scope>NUCLEOTIDE SEQUENCE [LARGE SCALE GENOMIC DNA]</scope>
    <source>
        <strain evidence="2 3">7GSK02</strain>
    </source>
</reference>
<dbReference type="AlphaFoldDB" id="A0A4U1I4Y8"/>
<accession>A0A4U1I4Y8</accession>
<feature type="region of interest" description="Disordered" evidence="1">
    <location>
        <begin position="158"/>
        <end position="185"/>
    </location>
</feature>
<proteinExistence type="predicted"/>
<comment type="caution">
    <text evidence="2">The sequence shown here is derived from an EMBL/GenBank/DDBJ whole genome shotgun (WGS) entry which is preliminary data.</text>
</comment>
<dbReference type="OrthoDB" id="581516at2"/>
<feature type="compositionally biased region" description="Low complexity" evidence="1">
    <location>
        <begin position="220"/>
        <end position="234"/>
    </location>
</feature>
<dbReference type="EMBL" id="SWJE01000007">
    <property type="protein sequence ID" value="TKC88369.1"/>
    <property type="molecule type" value="Genomic_DNA"/>
</dbReference>
<gene>
    <name evidence="2" type="ORF">FAZ69_14590</name>
</gene>
<organism evidence="2 3">
    <name type="scientific">Trinickia terrae</name>
    <dbReference type="NCBI Taxonomy" id="2571161"/>
    <lineage>
        <taxon>Bacteria</taxon>
        <taxon>Pseudomonadati</taxon>
        <taxon>Pseudomonadota</taxon>
        <taxon>Betaproteobacteria</taxon>
        <taxon>Burkholderiales</taxon>
        <taxon>Burkholderiaceae</taxon>
        <taxon>Trinickia</taxon>
    </lineage>
</organism>
<name>A0A4U1I4Y8_9BURK</name>
<feature type="region of interest" description="Disordered" evidence="1">
    <location>
        <begin position="212"/>
        <end position="234"/>
    </location>
</feature>
<evidence type="ECO:0000256" key="1">
    <source>
        <dbReference type="SAM" id="MobiDB-lite"/>
    </source>
</evidence>
<protein>
    <submittedName>
        <fullName evidence="2">Uncharacterized protein</fullName>
    </submittedName>
</protein>
<dbReference type="RefSeq" id="WP_136895661.1">
    <property type="nucleotide sequence ID" value="NZ_SWJE01000007.1"/>
</dbReference>